<feature type="region of interest" description="Disordered" evidence="1">
    <location>
        <begin position="165"/>
        <end position="185"/>
    </location>
</feature>
<sequence>MQSVQAVAPVRFGGPSLDRTQQDAHHKIQNSNAVESNLAPVFETGIVLAEPCDSSKIIATSGNCLVTNYSSPLYYGDRINLAFARDLYLALCQLSQTNTYRRRLYGDEADESRFNHTPPETRARYLEVLRRDSVHSQTVSAPNTPQFEREMSECFISDASSQSTSSQCTSSNGQEPASTPSQNCRSLCSEGRTVHQYGKRDACSESTSQPSVDSFTQSQWSL</sequence>
<dbReference type="EMBL" id="SWKU01000038">
    <property type="protein sequence ID" value="KAF2994668.1"/>
    <property type="molecule type" value="Genomic_DNA"/>
</dbReference>
<keyword evidence="3" id="KW-1185">Reference proteome</keyword>
<feature type="compositionally biased region" description="Polar residues" evidence="1">
    <location>
        <begin position="204"/>
        <end position="222"/>
    </location>
</feature>
<protein>
    <submittedName>
        <fullName evidence="2">Uncharacterized protein</fullName>
    </submittedName>
</protein>
<name>A0A9P4W7E7_CURKU</name>
<evidence type="ECO:0000313" key="2">
    <source>
        <dbReference type="EMBL" id="KAF2994668.1"/>
    </source>
</evidence>
<feature type="compositionally biased region" description="Polar residues" evidence="1">
    <location>
        <begin position="172"/>
        <end position="185"/>
    </location>
</feature>
<dbReference type="Proteomes" id="UP000801428">
    <property type="component" value="Unassembled WGS sequence"/>
</dbReference>
<accession>A0A9P4W7E7</accession>
<comment type="caution">
    <text evidence="2">The sequence shown here is derived from an EMBL/GenBank/DDBJ whole genome shotgun (WGS) entry which is preliminary data.</text>
</comment>
<reference evidence="2" key="1">
    <citation type="submission" date="2019-04" db="EMBL/GenBank/DDBJ databases">
        <title>Sequencing of skin fungus with MAO and IRED activity.</title>
        <authorList>
            <person name="Marsaioli A.J."/>
            <person name="Bonatto J.M.C."/>
            <person name="Reis Junior O."/>
        </authorList>
    </citation>
    <scope>NUCLEOTIDE SEQUENCE</scope>
    <source>
        <strain evidence="2">30M1</strain>
    </source>
</reference>
<feature type="region of interest" description="Disordered" evidence="1">
    <location>
        <begin position="198"/>
        <end position="222"/>
    </location>
</feature>
<evidence type="ECO:0000256" key="1">
    <source>
        <dbReference type="SAM" id="MobiDB-lite"/>
    </source>
</evidence>
<organism evidence="2 3">
    <name type="scientific">Curvularia kusanoi</name>
    <name type="common">Cochliobolus kusanoi</name>
    <dbReference type="NCBI Taxonomy" id="90978"/>
    <lineage>
        <taxon>Eukaryota</taxon>
        <taxon>Fungi</taxon>
        <taxon>Dikarya</taxon>
        <taxon>Ascomycota</taxon>
        <taxon>Pezizomycotina</taxon>
        <taxon>Dothideomycetes</taxon>
        <taxon>Pleosporomycetidae</taxon>
        <taxon>Pleosporales</taxon>
        <taxon>Pleosporineae</taxon>
        <taxon>Pleosporaceae</taxon>
        <taxon>Curvularia</taxon>
    </lineage>
</organism>
<proteinExistence type="predicted"/>
<gene>
    <name evidence="2" type="ORF">E8E13_001242</name>
</gene>
<dbReference type="AlphaFoldDB" id="A0A9P4W7E7"/>
<evidence type="ECO:0000313" key="3">
    <source>
        <dbReference type="Proteomes" id="UP000801428"/>
    </source>
</evidence>
<dbReference type="OrthoDB" id="4760770at2759"/>